<organism evidence="3 4">
    <name type="scientific">Vibrio caribbeanicus ATCC BAA-2122</name>
    <dbReference type="NCBI Taxonomy" id="796620"/>
    <lineage>
        <taxon>Bacteria</taxon>
        <taxon>Pseudomonadati</taxon>
        <taxon>Pseudomonadota</taxon>
        <taxon>Gammaproteobacteria</taxon>
        <taxon>Vibrionales</taxon>
        <taxon>Vibrionaceae</taxon>
        <taxon>Vibrio</taxon>
    </lineage>
</organism>
<dbReference type="Gene3D" id="3.30.420.40">
    <property type="match status" value="2"/>
</dbReference>
<dbReference type="EMBL" id="AEIU01000075">
    <property type="protein sequence ID" value="EFP96325.1"/>
    <property type="molecule type" value="Genomic_DNA"/>
</dbReference>
<dbReference type="AlphaFoldDB" id="E3BKY1"/>
<dbReference type="InterPro" id="IPR013126">
    <property type="entry name" value="Hsp_70_fam"/>
</dbReference>
<evidence type="ECO:0000256" key="2">
    <source>
        <dbReference type="ARBA" id="ARBA00022840"/>
    </source>
</evidence>
<dbReference type="GO" id="GO:0005524">
    <property type="term" value="F:ATP binding"/>
    <property type="evidence" value="ECO:0007669"/>
    <property type="project" value="UniProtKB-KW"/>
</dbReference>
<dbReference type="InterPro" id="IPR021030">
    <property type="entry name" value="DUF3731"/>
</dbReference>
<dbReference type="STRING" id="796620.VIBC2010_12189"/>
<keyword evidence="2" id="KW-0067">ATP-binding</keyword>
<evidence type="ECO:0000256" key="1">
    <source>
        <dbReference type="ARBA" id="ARBA00022741"/>
    </source>
</evidence>
<proteinExistence type="predicted"/>
<keyword evidence="1" id="KW-0547">Nucleotide-binding</keyword>
<gene>
    <name evidence="3" type="ORF">VIBC2010_12189</name>
</gene>
<dbReference type="OrthoDB" id="580874at2"/>
<protein>
    <submittedName>
        <fullName evidence="3">DnaK-related protein</fullName>
    </submittedName>
</protein>
<sequence>MTSPHYLVGIDLGTTNTVVAFCPLSGNLLDSPISIFEIDQLVGPGEVARRPVLPSFRYHPAEKQVTSGDLTLPWGDKVLSGDIPQVIIGEWAKTLSTQTEGRHVSSAKSWLSHNKVDRHAEILPWNSNQDVDKVSPVVASASYLNHIRQAWNYYHPSQKLEDQELVVTVPASFDESARKLTIEAAKLAGLDNLLLLEEPQAVCYDWYFRHQHTAKEQLQNIPLVLVCDIGGGTTDLSLVEAQHIEDELYLNRIGVGEHLMLGGDNIDLTLAMLSEQRLNKSEKLNAASMSKLIQQTREAKESLLQVDAKESAQVTMLGSGSKLVGGTKSVKFSREEVQQIVLEGFFPLSSPEEFPHKKRGAVVEFGLPYASDAAISRHLAEFLDNQEYFTKLKQLNEGAREQIRAGVLINGGVFNSPLIQQRTLELLNSWSPFPITLLNNPDPNNAVALGAVAFAKSRRGANIKIGGGAARSYFLHLGDKSDLGKAVCILAKGTKENQQIRLSSRRFSLTIGEPVRFNILSTTSDKKFEGQKIQNGMLIDVDPESLTPLPPYILSLEGSDAVLKANQKERVEVQLSCKLTELGTLKLLCTDVNNKQKSWQLEFEIRSKGRINNHGLKLHPKLEQSKELISRVYSGNKKSASSQEIKTLSRSLEKSLGEREGWDFAVLRSLFDSLSLGKKRRRRSEQHEKSWLRLAGYTLRPGFGDETDPWRIQQMWALYPQGIQFKSHQSWTDWWTFWRRVSGGLNQEQQEVILADIAKYLHPGATKNPQVKKQSHDMGYESMVRLAASLEQLETEDKTLLSSWFLGKAINTTLYSQAHWWAIGRLASRVPLDGKRNRVIAKEQVEQWLPKLLEQDWLDQPIIGFACVMMCRKTGDRLLDITEVTRTKVIEKLKASKSPLQWIELVAEVSELTENETRRAYGDTLPSGLIIIND</sequence>
<dbReference type="Pfam" id="PF00012">
    <property type="entry name" value="HSP70"/>
    <property type="match status" value="1"/>
</dbReference>
<dbReference type="GO" id="GO:0140662">
    <property type="term" value="F:ATP-dependent protein folding chaperone"/>
    <property type="evidence" value="ECO:0007669"/>
    <property type="project" value="InterPro"/>
</dbReference>
<dbReference type="Pfam" id="PF12531">
    <property type="entry name" value="DUF3731"/>
    <property type="match status" value="1"/>
</dbReference>
<keyword evidence="4" id="KW-1185">Reference proteome</keyword>
<comment type="caution">
    <text evidence="3">The sequence shown here is derived from an EMBL/GenBank/DDBJ whole genome shotgun (WGS) entry which is preliminary data.</text>
</comment>
<reference evidence="3 4" key="1">
    <citation type="journal article" date="2012" name="Int. J. Syst. Evol. Microbiol.">
        <title>Vibrio caribbeanicus sp. nov., isolated from the marine sponge Scleritoderma cyanea.</title>
        <authorList>
            <person name="Hoffmann M."/>
            <person name="Monday S.R."/>
            <person name="Allard M.W."/>
            <person name="Strain E.A."/>
            <person name="Whittaker P."/>
            <person name="Naum M."/>
            <person name="McCarthy P.J."/>
            <person name="Lopez J.V."/>
            <person name="Fischer M."/>
            <person name="Brown E.W."/>
        </authorList>
    </citation>
    <scope>NUCLEOTIDE SEQUENCE [LARGE SCALE GENOMIC DNA]</scope>
    <source>
        <strain evidence="3 4">ATCC BAA-2122</strain>
    </source>
</reference>
<accession>E3BKY1</accession>
<name>E3BKY1_9VIBR</name>
<dbReference type="RefSeq" id="WP_009601708.1">
    <property type="nucleotide sequence ID" value="NZ_AEIU01000075.1"/>
</dbReference>
<dbReference type="eggNOG" id="COG0443">
    <property type="taxonomic scope" value="Bacteria"/>
</dbReference>
<dbReference type="PRINTS" id="PR00301">
    <property type="entry name" value="HEATSHOCK70"/>
</dbReference>
<dbReference type="PANTHER" id="PTHR19375">
    <property type="entry name" value="HEAT SHOCK PROTEIN 70KDA"/>
    <property type="match status" value="1"/>
</dbReference>
<dbReference type="SUPFAM" id="SSF53067">
    <property type="entry name" value="Actin-like ATPase domain"/>
    <property type="match status" value="2"/>
</dbReference>
<dbReference type="Gene3D" id="3.90.640.10">
    <property type="entry name" value="Actin, Chain A, domain 4"/>
    <property type="match status" value="1"/>
</dbReference>
<dbReference type="InterPro" id="IPR043129">
    <property type="entry name" value="ATPase_NBD"/>
</dbReference>
<evidence type="ECO:0000313" key="3">
    <source>
        <dbReference type="EMBL" id="EFP96325.1"/>
    </source>
</evidence>
<dbReference type="Proteomes" id="UP000002943">
    <property type="component" value="Unassembled WGS sequence"/>
</dbReference>
<evidence type="ECO:0000313" key="4">
    <source>
        <dbReference type="Proteomes" id="UP000002943"/>
    </source>
</evidence>
<dbReference type="CDD" id="cd10170">
    <property type="entry name" value="ASKHA_NBD_HSP70"/>
    <property type="match status" value="1"/>
</dbReference>